<proteinExistence type="predicted"/>
<sequence length="181" mass="19612">MHAYDDQSRHAGVLYVLMIVIAVAFGGFLWQLYSAPEVPRITAQAGPYKIEPPPEAPPATTLVETAPAPVDAALAEAQTPMVELNPQVDAPSMPTFATNGRFVAQLAALQSEASVEPSWRRFASRAPNLFAGAHMDVQRADLGARGVYHRLRAGYFATSDDATLFCERIRQMGQDCIVAAR</sequence>
<keyword evidence="4" id="KW-1185">Reference proteome</keyword>
<protein>
    <recommendedName>
        <fullName evidence="2">SPOR domain-containing protein</fullName>
    </recommendedName>
</protein>
<dbReference type="InterPro" id="IPR036680">
    <property type="entry name" value="SPOR-like_sf"/>
</dbReference>
<dbReference type="GO" id="GO:0042834">
    <property type="term" value="F:peptidoglycan binding"/>
    <property type="evidence" value="ECO:0007669"/>
    <property type="project" value="InterPro"/>
</dbReference>
<dbReference type="InParanoid" id="A0A1B1AMA5"/>
<organism evidence="3 4">
    <name type="scientific">Candidatus Viadribacter manganicus</name>
    <dbReference type="NCBI Taxonomy" id="1759059"/>
    <lineage>
        <taxon>Bacteria</taxon>
        <taxon>Pseudomonadati</taxon>
        <taxon>Pseudomonadota</taxon>
        <taxon>Alphaproteobacteria</taxon>
        <taxon>Hyphomonadales</taxon>
        <taxon>Hyphomonadaceae</taxon>
        <taxon>Candidatus Viadribacter</taxon>
    </lineage>
</organism>
<evidence type="ECO:0000313" key="3">
    <source>
        <dbReference type="EMBL" id="ANP47707.1"/>
    </source>
</evidence>
<name>A0A1B1AMA5_9PROT</name>
<keyword evidence="1" id="KW-0812">Transmembrane</keyword>
<feature type="transmembrane region" description="Helical" evidence="1">
    <location>
        <begin position="12"/>
        <end position="33"/>
    </location>
</feature>
<dbReference type="InterPro" id="IPR007730">
    <property type="entry name" value="SPOR-like_dom"/>
</dbReference>
<reference evidence="3 4" key="1">
    <citation type="submission" date="2015-11" db="EMBL/GenBank/DDBJ databases">
        <title>Whole-Genome Sequence of Candidatus Oderbacter manganicum from the National Park Lower Oder Valley, Germany.</title>
        <authorList>
            <person name="Braun B."/>
            <person name="Liere K."/>
            <person name="Szewzyk U."/>
        </authorList>
    </citation>
    <scope>NUCLEOTIDE SEQUENCE [LARGE SCALE GENOMIC DNA]</scope>
    <source>
        <strain evidence="3 4">OTSz_A_272</strain>
    </source>
</reference>
<feature type="domain" description="SPOR" evidence="2">
    <location>
        <begin position="96"/>
        <end position="181"/>
    </location>
</feature>
<keyword evidence="1" id="KW-0472">Membrane</keyword>
<dbReference type="Proteomes" id="UP000092498">
    <property type="component" value="Chromosome"/>
</dbReference>
<dbReference type="Gene3D" id="3.30.70.1070">
    <property type="entry name" value="Sporulation related repeat"/>
    <property type="match status" value="1"/>
</dbReference>
<dbReference type="STRING" id="1759059.ATE48_18270"/>
<dbReference type="Pfam" id="PF05036">
    <property type="entry name" value="SPOR"/>
    <property type="match status" value="1"/>
</dbReference>
<keyword evidence="1" id="KW-1133">Transmembrane helix</keyword>
<dbReference type="EMBL" id="CP013244">
    <property type="protein sequence ID" value="ANP47707.1"/>
    <property type="molecule type" value="Genomic_DNA"/>
</dbReference>
<dbReference type="AlphaFoldDB" id="A0A1B1AMA5"/>
<gene>
    <name evidence="3" type="ORF">ATE48_18270</name>
</gene>
<dbReference type="PROSITE" id="PS51724">
    <property type="entry name" value="SPOR"/>
    <property type="match status" value="1"/>
</dbReference>
<dbReference type="KEGG" id="cbot:ATE48_18270"/>
<evidence type="ECO:0000256" key="1">
    <source>
        <dbReference type="SAM" id="Phobius"/>
    </source>
</evidence>
<dbReference type="SUPFAM" id="SSF110997">
    <property type="entry name" value="Sporulation related repeat"/>
    <property type="match status" value="1"/>
</dbReference>
<evidence type="ECO:0000313" key="4">
    <source>
        <dbReference type="Proteomes" id="UP000092498"/>
    </source>
</evidence>
<accession>A0A1B1AMA5</accession>
<evidence type="ECO:0000259" key="2">
    <source>
        <dbReference type="PROSITE" id="PS51724"/>
    </source>
</evidence>